<feature type="domain" description="AB hydrolase-1" evidence="2">
    <location>
        <begin position="68"/>
        <end position="204"/>
    </location>
</feature>
<dbReference type="SUPFAM" id="SSF53474">
    <property type="entry name" value="alpha/beta-Hydrolases"/>
    <property type="match status" value="1"/>
</dbReference>
<evidence type="ECO:0000313" key="3">
    <source>
        <dbReference type="EMBL" id="EXX53438.1"/>
    </source>
</evidence>
<comment type="caution">
    <text evidence="3">The sequence shown here is derived from an EMBL/GenBank/DDBJ whole genome shotgun (WGS) entry which is preliminary data.</text>
</comment>
<organism evidence="3 4">
    <name type="scientific">Rhizophagus irregularis (strain DAOM 197198w)</name>
    <name type="common">Glomus intraradices</name>
    <dbReference type="NCBI Taxonomy" id="1432141"/>
    <lineage>
        <taxon>Eukaryota</taxon>
        <taxon>Fungi</taxon>
        <taxon>Fungi incertae sedis</taxon>
        <taxon>Mucoromycota</taxon>
        <taxon>Glomeromycotina</taxon>
        <taxon>Glomeromycetes</taxon>
        <taxon>Glomerales</taxon>
        <taxon>Glomeraceae</taxon>
        <taxon>Rhizophagus</taxon>
    </lineage>
</organism>
<reference evidence="3 4" key="1">
    <citation type="submission" date="2014-02" db="EMBL/GenBank/DDBJ databases">
        <title>Single nucleus genome sequencing reveals high similarity among nuclei of an endomycorrhizal fungus.</title>
        <authorList>
            <person name="Lin K."/>
            <person name="Geurts R."/>
            <person name="Zhang Z."/>
            <person name="Limpens E."/>
            <person name="Saunders D.G."/>
            <person name="Mu D."/>
            <person name="Pang E."/>
            <person name="Cao H."/>
            <person name="Cha H."/>
            <person name="Lin T."/>
            <person name="Zhou Q."/>
            <person name="Shang Y."/>
            <person name="Li Y."/>
            <person name="Ivanov S."/>
            <person name="Sharma T."/>
            <person name="Velzen R.V."/>
            <person name="Ruijter N.D."/>
            <person name="Aanen D.K."/>
            <person name="Win J."/>
            <person name="Kamoun S."/>
            <person name="Bisseling T."/>
            <person name="Huang S."/>
        </authorList>
    </citation>
    <scope>NUCLEOTIDE SEQUENCE [LARGE SCALE GENOMIC DNA]</scope>
    <source>
        <strain evidence="4">DAOM197198w</strain>
    </source>
</reference>
<dbReference type="Pfam" id="PF00561">
    <property type="entry name" value="Abhydrolase_1"/>
    <property type="match status" value="1"/>
</dbReference>
<dbReference type="AlphaFoldDB" id="A0A015LF20"/>
<dbReference type="EMBL" id="JEMT01028890">
    <property type="protein sequence ID" value="EXX53438.1"/>
    <property type="molecule type" value="Genomic_DNA"/>
</dbReference>
<evidence type="ECO:0000259" key="2">
    <source>
        <dbReference type="Pfam" id="PF00561"/>
    </source>
</evidence>
<accession>A0A015LF20</accession>
<gene>
    <name evidence="3" type="ORF">RirG_243870</name>
</gene>
<dbReference type="Proteomes" id="UP000022910">
    <property type="component" value="Unassembled WGS sequence"/>
</dbReference>
<dbReference type="STRING" id="1432141.A0A015LF20"/>
<feature type="signal peptide" evidence="1">
    <location>
        <begin position="1"/>
        <end position="18"/>
    </location>
</feature>
<keyword evidence="1" id="KW-0732">Signal</keyword>
<feature type="chain" id="PRO_5001474961" description="AB hydrolase-1 domain-containing protein" evidence="1">
    <location>
        <begin position="19"/>
        <end position="288"/>
    </location>
</feature>
<dbReference type="PANTHER" id="PTHR43329">
    <property type="entry name" value="EPOXIDE HYDROLASE"/>
    <property type="match status" value="1"/>
</dbReference>
<dbReference type="HOGENOM" id="CLU_020336_18_0_1"/>
<dbReference type="InterPro" id="IPR000073">
    <property type="entry name" value="AB_hydrolase_1"/>
</dbReference>
<protein>
    <recommendedName>
        <fullName evidence="2">AB hydrolase-1 domain-containing protein</fullName>
    </recommendedName>
</protein>
<dbReference type="OrthoDB" id="408373at2759"/>
<dbReference type="OMA" id="SRISWEV"/>
<dbReference type="InterPro" id="IPR029058">
    <property type="entry name" value="AB_hydrolase_fold"/>
</dbReference>
<dbReference type="SMR" id="A0A015LF20"/>
<evidence type="ECO:0000256" key="1">
    <source>
        <dbReference type="SAM" id="SignalP"/>
    </source>
</evidence>
<keyword evidence="4" id="KW-1185">Reference proteome</keyword>
<evidence type="ECO:0000313" key="4">
    <source>
        <dbReference type="Proteomes" id="UP000022910"/>
    </source>
</evidence>
<proteinExistence type="predicted"/>
<dbReference type="PRINTS" id="PR00111">
    <property type="entry name" value="ABHYDROLASE"/>
</dbReference>
<name>A0A015LF20_RHIIW</name>
<sequence length="288" mass="31605">MNLIKFLILSYFIVTVIAQVTIPVLPDDTKNYMVTGGNGVKIFVEEKGDPTKVTMVFCAPIMSSRISWEVQFNDPSLNGNFHLIRYDYRGTGRSDKPKDVNAYSTDLHVLDLNAVIDSVKSKKIILVGASIGSLVSIGSMKTEKVAGFISVSGIFNGDIPFFTNATEPSDDYQTAIDTLRGAFAFLTAKPLSDQFSSFLFGQISQTSPEFRHNKSPIPDFGSIFSNLNVPTLFLIGDKDAIVPANYSQKFVSLAKNGQKIIYTGVGHSPQWEISQTFNNDISGFAKKV</sequence>
<dbReference type="Gene3D" id="3.40.50.1820">
    <property type="entry name" value="alpha/beta hydrolase"/>
    <property type="match status" value="1"/>
</dbReference>